<accession>A0A2P2MME1</accession>
<dbReference type="EMBL" id="GGEC01050879">
    <property type="protein sequence ID" value="MBX31363.1"/>
    <property type="molecule type" value="Transcribed_RNA"/>
</dbReference>
<feature type="compositionally biased region" description="Basic and acidic residues" evidence="1">
    <location>
        <begin position="13"/>
        <end position="29"/>
    </location>
</feature>
<dbReference type="AlphaFoldDB" id="A0A2P2MME1"/>
<protein>
    <submittedName>
        <fullName evidence="2">Uncharacterized protein</fullName>
    </submittedName>
</protein>
<feature type="compositionally biased region" description="Polar residues" evidence="1">
    <location>
        <begin position="30"/>
        <end position="44"/>
    </location>
</feature>
<sequence>MEEGFLDPSPSAETREFLSKPTACREKSPSDSSCPNLLFGTSFNAREGHTT</sequence>
<reference evidence="2" key="1">
    <citation type="submission" date="2018-02" db="EMBL/GenBank/DDBJ databases">
        <title>Rhizophora mucronata_Transcriptome.</title>
        <authorList>
            <person name="Meera S.P."/>
            <person name="Sreeshan A."/>
            <person name="Augustine A."/>
        </authorList>
    </citation>
    <scope>NUCLEOTIDE SEQUENCE</scope>
    <source>
        <tissue evidence="2">Leaf</tissue>
    </source>
</reference>
<evidence type="ECO:0000313" key="2">
    <source>
        <dbReference type="EMBL" id="MBX31363.1"/>
    </source>
</evidence>
<organism evidence="2">
    <name type="scientific">Rhizophora mucronata</name>
    <name type="common">Asiatic mangrove</name>
    <dbReference type="NCBI Taxonomy" id="61149"/>
    <lineage>
        <taxon>Eukaryota</taxon>
        <taxon>Viridiplantae</taxon>
        <taxon>Streptophyta</taxon>
        <taxon>Embryophyta</taxon>
        <taxon>Tracheophyta</taxon>
        <taxon>Spermatophyta</taxon>
        <taxon>Magnoliopsida</taxon>
        <taxon>eudicotyledons</taxon>
        <taxon>Gunneridae</taxon>
        <taxon>Pentapetalae</taxon>
        <taxon>rosids</taxon>
        <taxon>fabids</taxon>
        <taxon>Malpighiales</taxon>
        <taxon>Rhizophoraceae</taxon>
        <taxon>Rhizophora</taxon>
    </lineage>
</organism>
<evidence type="ECO:0000256" key="1">
    <source>
        <dbReference type="SAM" id="MobiDB-lite"/>
    </source>
</evidence>
<feature type="region of interest" description="Disordered" evidence="1">
    <location>
        <begin position="1"/>
        <end position="51"/>
    </location>
</feature>
<proteinExistence type="predicted"/>
<name>A0A2P2MME1_RHIMU</name>